<protein>
    <recommendedName>
        <fullName evidence="2">chitinase</fullName>
        <ecNumber evidence="2">3.2.1.14</ecNumber>
    </recommendedName>
</protein>
<dbReference type="SUPFAM" id="SSF51445">
    <property type="entry name" value="(Trans)glycosidases"/>
    <property type="match status" value="1"/>
</dbReference>
<dbReference type="RefSeq" id="WP_203857623.1">
    <property type="nucleotide sequence ID" value="NZ_BAAAZQ010000004.1"/>
</dbReference>
<keyword evidence="4" id="KW-0146">Chitin degradation</keyword>
<accession>A0ABQ4EN10</accession>
<dbReference type="PANTHER" id="PTHR11177">
    <property type="entry name" value="CHITINASE"/>
    <property type="match status" value="1"/>
</dbReference>
<keyword evidence="4" id="KW-0119">Carbohydrate metabolism</keyword>
<dbReference type="EC" id="3.2.1.14" evidence="2"/>
<keyword evidence="11" id="KW-1185">Reference proteome</keyword>
<dbReference type="InterPro" id="IPR001223">
    <property type="entry name" value="Glyco_hydro18_cat"/>
</dbReference>
<evidence type="ECO:0000256" key="5">
    <source>
        <dbReference type="ARBA" id="ARBA00023295"/>
    </source>
</evidence>
<organism evidence="10 11">
    <name type="scientific">Plantactinospora mayteni</name>
    <dbReference type="NCBI Taxonomy" id="566021"/>
    <lineage>
        <taxon>Bacteria</taxon>
        <taxon>Bacillati</taxon>
        <taxon>Actinomycetota</taxon>
        <taxon>Actinomycetes</taxon>
        <taxon>Micromonosporales</taxon>
        <taxon>Micromonosporaceae</taxon>
        <taxon>Plantactinospora</taxon>
    </lineage>
</organism>
<dbReference type="InterPro" id="IPR050314">
    <property type="entry name" value="Glycosyl_Hydrlase_18"/>
</dbReference>
<evidence type="ECO:0000256" key="3">
    <source>
        <dbReference type="ARBA" id="ARBA00022801"/>
    </source>
</evidence>
<dbReference type="PROSITE" id="PS01095">
    <property type="entry name" value="GH18_1"/>
    <property type="match status" value="1"/>
</dbReference>
<evidence type="ECO:0000256" key="6">
    <source>
        <dbReference type="RuleBase" id="RU000489"/>
    </source>
</evidence>
<keyword evidence="3 6" id="KW-0378">Hydrolase</keyword>
<comment type="similarity">
    <text evidence="7">Belongs to the glycosyl hydrolase 18 family.</text>
</comment>
<dbReference type="InterPro" id="IPR017853">
    <property type="entry name" value="GH"/>
</dbReference>
<evidence type="ECO:0000256" key="1">
    <source>
        <dbReference type="ARBA" id="ARBA00000822"/>
    </source>
</evidence>
<dbReference type="InterPro" id="IPR029070">
    <property type="entry name" value="Chitinase_insertion_sf"/>
</dbReference>
<proteinExistence type="inferred from homology"/>
<dbReference type="Gene3D" id="3.10.50.10">
    <property type="match status" value="1"/>
</dbReference>
<dbReference type="EMBL" id="BONX01000015">
    <property type="protein sequence ID" value="GIG96048.1"/>
    <property type="molecule type" value="Genomic_DNA"/>
</dbReference>
<dbReference type="Proteomes" id="UP000621500">
    <property type="component" value="Unassembled WGS sequence"/>
</dbReference>
<evidence type="ECO:0000256" key="4">
    <source>
        <dbReference type="ARBA" id="ARBA00023024"/>
    </source>
</evidence>
<evidence type="ECO:0000313" key="11">
    <source>
        <dbReference type="Proteomes" id="UP000621500"/>
    </source>
</evidence>
<dbReference type="Pfam" id="PF00704">
    <property type="entry name" value="Glyco_hydro_18"/>
    <property type="match status" value="1"/>
</dbReference>
<evidence type="ECO:0000313" key="10">
    <source>
        <dbReference type="EMBL" id="GIG96048.1"/>
    </source>
</evidence>
<comment type="caution">
    <text evidence="10">The sequence shown here is derived from an EMBL/GenBank/DDBJ whole genome shotgun (WGS) entry which is preliminary data.</text>
</comment>
<feature type="region of interest" description="Disordered" evidence="8">
    <location>
        <begin position="1"/>
        <end position="21"/>
    </location>
</feature>
<dbReference type="SMART" id="SM00636">
    <property type="entry name" value="Glyco_18"/>
    <property type="match status" value="1"/>
</dbReference>
<comment type="catalytic activity">
    <reaction evidence="1">
        <text>Random endo-hydrolysis of N-acetyl-beta-D-glucosaminide (1-&gt;4)-beta-linkages in chitin and chitodextrins.</text>
        <dbReference type="EC" id="3.2.1.14"/>
    </reaction>
</comment>
<dbReference type="SUPFAM" id="SSF54556">
    <property type="entry name" value="Chitinase insertion domain"/>
    <property type="match status" value="1"/>
</dbReference>
<evidence type="ECO:0000256" key="2">
    <source>
        <dbReference type="ARBA" id="ARBA00012729"/>
    </source>
</evidence>
<keyword evidence="5 6" id="KW-0326">Glycosidase</keyword>
<dbReference type="PANTHER" id="PTHR11177:SF317">
    <property type="entry name" value="CHITINASE 12-RELATED"/>
    <property type="match status" value="1"/>
</dbReference>
<name>A0ABQ4EN10_9ACTN</name>
<keyword evidence="4" id="KW-0624">Polysaccharide degradation</keyword>
<dbReference type="InterPro" id="IPR001579">
    <property type="entry name" value="Glyco_hydro_18_chit_AS"/>
</dbReference>
<dbReference type="InterPro" id="IPR011583">
    <property type="entry name" value="Chitinase_II/V-like_cat"/>
</dbReference>
<evidence type="ECO:0000259" key="9">
    <source>
        <dbReference type="PROSITE" id="PS51910"/>
    </source>
</evidence>
<feature type="domain" description="GH18" evidence="9">
    <location>
        <begin position="66"/>
        <end position="474"/>
    </location>
</feature>
<evidence type="ECO:0000256" key="8">
    <source>
        <dbReference type="SAM" id="MobiDB-lite"/>
    </source>
</evidence>
<dbReference type="CDD" id="cd06548">
    <property type="entry name" value="GH18_chitinase"/>
    <property type="match status" value="1"/>
</dbReference>
<sequence>MRGSVLRRLSTARRPSTTRQFGTARRLGTVTAAAAVTALLAGIAVPPASAAPGAPSRHDGGQRGDFVKVGYFTQWGIYGRAFTVKKLHDSGAASRLTHLNYAFGNVSPDGRCYVDGGPGEGDAWADYQRPVPAEESVDGVADTWGEPLNGNFGQLQKLKAAHPDLKVLISLGGWSWSTHFSDAALTPESRRKFVASCIDLYLRGNLPNPDGSAGGPGSLAGVFDGIDLDWEWPGSAGDVDTVYRPEDKQNFTALVAEFRRQLDAFGRPARKHYELTAFVPANPAAIDAGFEVRKVFRNLDFATVQGYDFHGTWEPVANQQSALRVPAGATEPDFAVDRTIDAWLDRGAERRKLVLGIPYYGRGWTGVTGGRNGLFGTSTGGAAPATFEAGYEDYKVLKTKAGKDGFQVYRDLRAGTAWLYDGTTFWTYDDPAVLLQKTLYIRAERLGGAMIWSLDGDDEQATLTRTIDLGLWTP</sequence>
<dbReference type="Gene3D" id="3.20.20.80">
    <property type="entry name" value="Glycosidases"/>
    <property type="match status" value="1"/>
</dbReference>
<dbReference type="PROSITE" id="PS51910">
    <property type="entry name" value="GH18_2"/>
    <property type="match status" value="1"/>
</dbReference>
<gene>
    <name evidence="10" type="ORF">Pma05_26210</name>
</gene>
<reference evidence="10 11" key="1">
    <citation type="submission" date="2021-01" db="EMBL/GenBank/DDBJ databases">
        <title>Whole genome shotgun sequence of Plantactinospora mayteni NBRC 109088.</title>
        <authorList>
            <person name="Komaki H."/>
            <person name="Tamura T."/>
        </authorList>
    </citation>
    <scope>NUCLEOTIDE SEQUENCE [LARGE SCALE GENOMIC DNA]</scope>
    <source>
        <strain evidence="10 11">NBRC 109088</strain>
    </source>
</reference>
<evidence type="ECO:0000256" key="7">
    <source>
        <dbReference type="RuleBase" id="RU004453"/>
    </source>
</evidence>